<dbReference type="Proteomes" id="UP000199163">
    <property type="component" value="Unassembled WGS sequence"/>
</dbReference>
<feature type="domain" description="CoA carboxyltransferase N-terminal" evidence="2">
    <location>
        <begin position="1"/>
        <end position="96"/>
    </location>
</feature>
<dbReference type="InterPro" id="IPR029045">
    <property type="entry name" value="ClpP/crotonase-like_dom_sf"/>
</dbReference>
<dbReference type="GO" id="GO:0016831">
    <property type="term" value="F:carboxy-lyase activity"/>
    <property type="evidence" value="ECO:0007669"/>
    <property type="project" value="InterPro"/>
</dbReference>
<protein>
    <submittedName>
        <fullName evidence="4">Malonate decarboxylase beta subunit</fullName>
    </submittedName>
</protein>
<evidence type="ECO:0000313" key="5">
    <source>
        <dbReference type="Proteomes" id="UP000199163"/>
    </source>
</evidence>
<dbReference type="NCBIfam" id="TIGR03134">
    <property type="entry name" value="malonate_gamma"/>
    <property type="match status" value="1"/>
</dbReference>
<evidence type="ECO:0000259" key="2">
    <source>
        <dbReference type="PROSITE" id="PS50980"/>
    </source>
</evidence>
<dbReference type="InterPro" id="IPR009648">
    <property type="entry name" value="Malonate_gamma"/>
</dbReference>
<dbReference type="InterPro" id="IPR011763">
    <property type="entry name" value="COA_CT_C"/>
</dbReference>
<dbReference type="NCBIfam" id="TIGR03133">
    <property type="entry name" value="malonate_beta"/>
    <property type="match status" value="1"/>
</dbReference>
<dbReference type="GO" id="GO:2001295">
    <property type="term" value="P:malonyl-CoA biosynthetic process"/>
    <property type="evidence" value="ECO:0007669"/>
    <property type="project" value="TreeGrafter"/>
</dbReference>
<dbReference type="GO" id="GO:0005975">
    <property type="term" value="P:carbohydrate metabolic process"/>
    <property type="evidence" value="ECO:0007669"/>
    <property type="project" value="InterPro"/>
</dbReference>
<dbReference type="STRING" id="568899.SAMN05192534_1097"/>
<name>A0A1G8EAJ7_9BACI</name>
<evidence type="ECO:0000313" key="4">
    <source>
        <dbReference type="EMBL" id="SDH66887.1"/>
    </source>
</evidence>
<dbReference type="SUPFAM" id="SSF52096">
    <property type="entry name" value="ClpP/crotonase"/>
    <property type="match status" value="2"/>
</dbReference>
<organism evidence="4 5">
    <name type="scientific">Alteribacillus persepolensis</name>
    <dbReference type="NCBI Taxonomy" id="568899"/>
    <lineage>
        <taxon>Bacteria</taxon>
        <taxon>Bacillati</taxon>
        <taxon>Bacillota</taxon>
        <taxon>Bacilli</taxon>
        <taxon>Bacillales</taxon>
        <taxon>Bacillaceae</taxon>
        <taxon>Alteribacillus</taxon>
    </lineage>
</organism>
<dbReference type="GO" id="GO:0003989">
    <property type="term" value="F:acetyl-CoA carboxylase activity"/>
    <property type="evidence" value="ECO:0007669"/>
    <property type="project" value="TreeGrafter"/>
</dbReference>
<dbReference type="InterPro" id="IPR011762">
    <property type="entry name" value="COA_CT_N"/>
</dbReference>
<proteinExistence type="predicted"/>
<dbReference type="PANTHER" id="PTHR42995:SF1">
    <property type="entry name" value="MALONATE DECARBOXYLASE BETA SUBUNIT"/>
    <property type="match status" value="1"/>
</dbReference>
<keyword evidence="5" id="KW-1185">Reference proteome</keyword>
<dbReference type="GO" id="GO:0006633">
    <property type="term" value="P:fatty acid biosynthetic process"/>
    <property type="evidence" value="ECO:0007669"/>
    <property type="project" value="TreeGrafter"/>
</dbReference>
<keyword evidence="1" id="KW-0808">Transferase</keyword>
<dbReference type="RefSeq" id="WP_091273077.1">
    <property type="nucleotide sequence ID" value="NZ_FNDK01000009.1"/>
</dbReference>
<dbReference type="NCBIfam" id="NF005530">
    <property type="entry name" value="PRK07189.1"/>
    <property type="match status" value="1"/>
</dbReference>
<dbReference type="EMBL" id="FNDK01000009">
    <property type="protein sequence ID" value="SDH66887.1"/>
    <property type="molecule type" value="Genomic_DNA"/>
</dbReference>
<dbReference type="Gene3D" id="3.90.226.10">
    <property type="entry name" value="2-enoyl-CoA Hydratase, Chain A, domain 1"/>
    <property type="match status" value="2"/>
</dbReference>
<dbReference type="InterPro" id="IPR017556">
    <property type="entry name" value="Malonate_beta"/>
</dbReference>
<feature type="domain" description="CoA carboxyltransferase C-terminal" evidence="3">
    <location>
        <begin position="255"/>
        <end position="519"/>
    </location>
</feature>
<evidence type="ECO:0000256" key="1">
    <source>
        <dbReference type="ARBA" id="ARBA00022679"/>
    </source>
</evidence>
<evidence type="ECO:0000259" key="3">
    <source>
        <dbReference type="PROSITE" id="PS50989"/>
    </source>
</evidence>
<dbReference type="PROSITE" id="PS50989">
    <property type="entry name" value="COA_CT_CTER"/>
    <property type="match status" value="1"/>
</dbReference>
<dbReference type="PANTHER" id="PTHR42995">
    <property type="entry name" value="ACETYL-COENZYME A CARBOXYLASE CARBOXYL TRANSFERASE SUBUNIT BETA, CHLOROPLASTIC"/>
    <property type="match status" value="1"/>
</dbReference>
<sequence>MLHFKESLVELSARERIRALMDKGSFRELLGPFDGVESPHLAKQGIVPQSDDGVVVGKGAIDGTPSVVIAMEGDFQGGGIGEVAGSKIASALELALNDNKSGEPTKAVIVFDTGGVRLQEANYGLLTIAEIHAAIVALREYSPVIGVIPGKIGAFGGMAISAGLCSALVMTKEGRLCLNGPEVIEQEAGIREFDSKDRTLVWRTMGGRQRVSTGYADIETEDDTWTIRNHISELFAKEHHPRSANIDEFHSIIRAIDTSSEVAPEDFRDIAEKKENKLSNHKKKPELENSRGKIWFEALTGQTAEDNRDAASVLCAEGKINNETASFLAVVPNKQARFPRARNGEVGLEEGWMLAEHVRKIMEEDRNREKRPIVAIVDVPSQAYGYKEELAGIYLSCAAAADAYASARMAGHPVIALIVGQAISGAFLSHGLQANRILALDDENVQVQVMSKQSAARITLRTIAQVEEAAKQVPATAYDVHSFATLGALDELIKNVHPDKPADADVEQVERTLAKTVNDIRERKSGLEHRLQTPAAVEGGRKASIEVRRLMEEQWK</sequence>
<dbReference type="AlphaFoldDB" id="A0A1G8EAJ7"/>
<accession>A0A1G8EAJ7</accession>
<dbReference type="PROSITE" id="PS50980">
    <property type="entry name" value="COA_CT_NTER"/>
    <property type="match status" value="1"/>
</dbReference>
<dbReference type="Pfam" id="PF06833">
    <property type="entry name" value="MdcE"/>
    <property type="match status" value="1"/>
</dbReference>
<dbReference type="OrthoDB" id="5502755at2"/>
<dbReference type="GO" id="GO:0016740">
    <property type="term" value="F:transferase activity"/>
    <property type="evidence" value="ECO:0007669"/>
    <property type="project" value="UniProtKB-KW"/>
</dbReference>
<reference evidence="4 5" key="1">
    <citation type="submission" date="2016-10" db="EMBL/GenBank/DDBJ databases">
        <authorList>
            <person name="de Groot N.N."/>
        </authorList>
    </citation>
    <scope>NUCLEOTIDE SEQUENCE [LARGE SCALE GENOMIC DNA]</scope>
    <source>
        <strain evidence="4 5">DSM 21632</strain>
    </source>
</reference>
<gene>
    <name evidence="4" type="ORF">SAMN05192534_1097</name>
</gene>